<dbReference type="InterPro" id="IPR002347">
    <property type="entry name" value="SDR_fam"/>
</dbReference>
<dbReference type="Gene3D" id="3.40.50.720">
    <property type="entry name" value="NAD(P)-binding Rossmann-like Domain"/>
    <property type="match status" value="1"/>
</dbReference>
<dbReference type="Pfam" id="PF00106">
    <property type="entry name" value="adh_short"/>
    <property type="match status" value="1"/>
</dbReference>
<reference evidence="4" key="1">
    <citation type="journal article" date="2014" name="Int. J. Syst. Evol. Microbiol.">
        <title>Complete genome sequence of Corynebacterium casei LMG S-19264T (=DSM 44701T), isolated from a smear-ripened cheese.</title>
        <authorList>
            <consortium name="US DOE Joint Genome Institute (JGI-PGF)"/>
            <person name="Walter F."/>
            <person name="Albersmeier A."/>
            <person name="Kalinowski J."/>
            <person name="Ruckert C."/>
        </authorList>
    </citation>
    <scope>NUCLEOTIDE SEQUENCE</scope>
    <source>
        <strain evidence="4">JCM 31311</strain>
    </source>
</reference>
<accession>A0A918F1X6</accession>
<comment type="similarity">
    <text evidence="1">Belongs to the short-chain dehydrogenases/reductases (SDR) family.</text>
</comment>
<proteinExistence type="inferred from homology"/>
<name>A0A918F1X6_9DEIO</name>
<evidence type="ECO:0000313" key="4">
    <source>
        <dbReference type="EMBL" id="GGQ93512.1"/>
    </source>
</evidence>
<dbReference type="EMBL" id="BMQL01000001">
    <property type="protein sequence ID" value="GGQ93512.1"/>
    <property type="molecule type" value="Genomic_DNA"/>
</dbReference>
<evidence type="ECO:0000256" key="3">
    <source>
        <dbReference type="ARBA" id="ARBA00071493"/>
    </source>
</evidence>
<evidence type="ECO:0000256" key="1">
    <source>
        <dbReference type="ARBA" id="ARBA00006484"/>
    </source>
</evidence>
<keyword evidence="2" id="KW-0560">Oxidoreductase</keyword>
<dbReference type="NCBIfam" id="NF004845">
    <property type="entry name" value="PRK06196.1"/>
    <property type="match status" value="1"/>
</dbReference>
<keyword evidence="5" id="KW-1185">Reference proteome</keyword>
<protein>
    <recommendedName>
        <fullName evidence="3">Probable oxidoreductase</fullName>
    </recommendedName>
</protein>
<dbReference type="RefSeq" id="WP_189087603.1">
    <property type="nucleotide sequence ID" value="NZ_BMQL01000001.1"/>
</dbReference>
<dbReference type="CDD" id="cd05327">
    <property type="entry name" value="retinol-DH_like_SDR_c_like"/>
    <property type="match status" value="1"/>
</dbReference>
<dbReference type="FunFam" id="3.40.50.720:FF:000594">
    <property type="entry name" value="Short-chain oxidoreductase"/>
    <property type="match status" value="1"/>
</dbReference>
<dbReference type="SUPFAM" id="SSF51735">
    <property type="entry name" value="NAD(P)-binding Rossmann-fold domains"/>
    <property type="match status" value="1"/>
</dbReference>
<dbReference type="AlphaFoldDB" id="A0A918F1X6"/>
<dbReference type="PANTHER" id="PTHR24320">
    <property type="entry name" value="RETINOL DEHYDROGENASE"/>
    <property type="match status" value="1"/>
</dbReference>
<dbReference type="PANTHER" id="PTHR24320:SF272">
    <property type="entry name" value="NAD(P)-BINDING ROSSMANN-FOLD SUPERFAMILY PROTEIN"/>
    <property type="match status" value="1"/>
</dbReference>
<comment type="caution">
    <text evidence="4">The sequence shown here is derived from an EMBL/GenBank/DDBJ whole genome shotgun (WGS) entry which is preliminary data.</text>
</comment>
<evidence type="ECO:0000313" key="5">
    <source>
        <dbReference type="Proteomes" id="UP000603865"/>
    </source>
</evidence>
<gene>
    <name evidence="4" type="ORF">GCM10008957_01900</name>
</gene>
<reference evidence="4" key="2">
    <citation type="submission" date="2020-09" db="EMBL/GenBank/DDBJ databases">
        <authorList>
            <person name="Sun Q."/>
            <person name="Ohkuma M."/>
        </authorList>
    </citation>
    <scope>NUCLEOTIDE SEQUENCE</scope>
    <source>
        <strain evidence="4">JCM 31311</strain>
    </source>
</reference>
<dbReference type="InterPro" id="IPR036291">
    <property type="entry name" value="NAD(P)-bd_dom_sf"/>
</dbReference>
<dbReference type="PRINTS" id="PR00081">
    <property type="entry name" value="GDHRDH"/>
</dbReference>
<dbReference type="GO" id="GO:0016491">
    <property type="term" value="F:oxidoreductase activity"/>
    <property type="evidence" value="ECO:0007669"/>
    <property type="project" value="UniProtKB-KW"/>
</dbReference>
<evidence type="ECO:0000256" key="2">
    <source>
        <dbReference type="ARBA" id="ARBA00023002"/>
    </source>
</evidence>
<dbReference type="Proteomes" id="UP000603865">
    <property type="component" value="Unassembled WGS sequence"/>
</dbReference>
<organism evidence="4 5">
    <name type="scientific">Deinococcus ruber</name>
    <dbReference type="NCBI Taxonomy" id="1848197"/>
    <lineage>
        <taxon>Bacteria</taxon>
        <taxon>Thermotogati</taxon>
        <taxon>Deinococcota</taxon>
        <taxon>Deinococci</taxon>
        <taxon>Deinococcales</taxon>
        <taxon>Deinococcaceae</taxon>
        <taxon>Deinococcus</taxon>
    </lineage>
</organism>
<sequence>MPITSPFSARATALDVVAGHDLSDKTALITGGASGIGVETARALLQAGASVILAVRDVQKGQEVAAELSAATGNPRVSVVALDLGSLASVRTAAAEVLAVTPRLHLLINNAGTMATPFGHTADGFETQFGTNHLGHFLLTTLLMPALLAAAPARVVSLSSIGHRRSDVKLDDLDFQQEPYEKWNAYGRSKTANALFAVGLTQRYGAQGVTANAVHPGGIMTNLQRFLPREEQIAMGWMDEHGTLNPGFKTPEQGAATSVWAAVAPELEGVGGLYLEDVREALPFDAAAPFGGYMPYARDPEKAEVLWELSERLVAGR</sequence>